<feature type="compositionally biased region" description="Basic and acidic residues" evidence="1">
    <location>
        <begin position="23"/>
        <end position="40"/>
    </location>
</feature>
<dbReference type="OrthoDB" id="5561551at2"/>
<name>A0A4Q4ZHK1_9ACTN</name>
<dbReference type="AlphaFoldDB" id="A0A4Q4ZHK1"/>
<keyword evidence="3" id="KW-1185">Reference proteome</keyword>
<evidence type="ECO:0008006" key="4">
    <source>
        <dbReference type="Google" id="ProtNLM"/>
    </source>
</evidence>
<feature type="region of interest" description="Disordered" evidence="1">
    <location>
        <begin position="21"/>
        <end position="73"/>
    </location>
</feature>
<comment type="caution">
    <text evidence="2">The sequence shown here is derived from an EMBL/GenBank/DDBJ whole genome shotgun (WGS) entry which is preliminary data.</text>
</comment>
<dbReference type="Proteomes" id="UP000295198">
    <property type="component" value="Unassembled WGS sequence"/>
</dbReference>
<gene>
    <name evidence="2" type="ORF">EKO23_04635</name>
</gene>
<dbReference type="EMBL" id="SDKM01000005">
    <property type="protein sequence ID" value="RYP87690.1"/>
    <property type="molecule type" value="Genomic_DNA"/>
</dbReference>
<evidence type="ECO:0000313" key="2">
    <source>
        <dbReference type="EMBL" id="RYP87690.1"/>
    </source>
</evidence>
<reference evidence="2 3" key="1">
    <citation type="submission" date="2019-01" db="EMBL/GenBank/DDBJ databases">
        <title>Nocardioides guangzhouensis sp. nov., an actinobacterium isolated from soil.</title>
        <authorList>
            <person name="Fu Y."/>
            <person name="Cai Y."/>
            <person name="Lin Z."/>
            <person name="Chen P."/>
        </authorList>
    </citation>
    <scope>NUCLEOTIDE SEQUENCE [LARGE SCALE GENOMIC DNA]</scope>
    <source>
        <strain evidence="2 3">130</strain>
    </source>
</reference>
<accession>A0A4Q4ZHK1</accession>
<sequence>MARRLAAVLAVVSILVLGCSTEDGDRPARQRTEPLGDDAHASGGPPPTGVVVPKTPLPAPEDPATSTEGRPYRGYPDAVAVLGGSDATGRGSDPARPGIDVRENSWATGSNPQVASVFLRLVARHPDADGHAIDLARDRATLDDLHGQARSLVALQPPDPLVVLQPIGEGLDCPASRADLDRFEEQLRATLDEIDDGLPTSRIFVVTRFGSSRPYVGSTGPARRVTVPGTGRCVTADAHGRVLPRGVARRGAAERAYGRRLARSCAAVPRCADDRGALTATRVRPSYVDARRGCLSVRGEAAEAAVAWRSMRAAGLLPARR</sequence>
<evidence type="ECO:0000256" key="1">
    <source>
        <dbReference type="SAM" id="MobiDB-lite"/>
    </source>
</evidence>
<evidence type="ECO:0000313" key="3">
    <source>
        <dbReference type="Proteomes" id="UP000295198"/>
    </source>
</evidence>
<dbReference type="PROSITE" id="PS51257">
    <property type="entry name" value="PROKAR_LIPOPROTEIN"/>
    <property type="match status" value="1"/>
</dbReference>
<dbReference type="RefSeq" id="WP_134714590.1">
    <property type="nucleotide sequence ID" value="NZ_SDKM01000005.1"/>
</dbReference>
<protein>
    <recommendedName>
        <fullName evidence="4">SGNH/GDSL hydrolase family protein</fullName>
    </recommendedName>
</protein>
<organism evidence="2 3">
    <name type="scientific">Nocardioides guangzhouensis</name>
    <dbReference type="NCBI Taxonomy" id="2497878"/>
    <lineage>
        <taxon>Bacteria</taxon>
        <taxon>Bacillati</taxon>
        <taxon>Actinomycetota</taxon>
        <taxon>Actinomycetes</taxon>
        <taxon>Propionibacteriales</taxon>
        <taxon>Nocardioidaceae</taxon>
        <taxon>Nocardioides</taxon>
    </lineage>
</organism>
<proteinExistence type="predicted"/>